<dbReference type="NCBIfam" id="NF005568">
    <property type="entry name" value="PRK07239.1"/>
    <property type="match status" value="1"/>
</dbReference>
<dbReference type="GO" id="GO:0006780">
    <property type="term" value="P:uroporphyrinogen III biosynthetic process"/>
    <property type="evidence" value="ECO:0007669"/>
    <property type="project" value="InterPro"/>
</dbReference>
<evidence type="ECO:0000313" key="3">
    <source>
        <dbReference type="Proteomes" id="UP000185511"/>
    </source>
</evidence>
<dbReference type="InterPro" id="IPR036108">
    <property type="entry name" value="4pyrrol_syn_uPrphyn_synt_sf"/>
</dbReference>
<protein>
    <submittedName>
        <fullName evidence="2">Uroporphyrinogen-III synthase</fullName>
        <ecNumber evidence="2">4.2.1.75</ecNumber>
    </submittedName>
</protein>
<keyword evidence="3" id="KW-1185">Reference proteome</keyword>
<organism evidence="2 3">
    <name type="scientific">Actinoalloteichus fjordicus</name>
    <dbReference type="NCBI Taxonomy" id="1612552"/>
    <lineage>
        <taxon>Bacteria</taxon>
        <taxon>Bacillati</taxon>
        <taxon>Actinomycetota</taxon>
        <taxon>Actinomycetes</taxon>
        <taxon>Pseudonocardiales</taxon>
        <taxon>Pseudonocardiaceae</taxon>
        <taxon>Actinoalloteichus</taxon>
    </lineage>
</organism>
<dbReference type="AlphaFoldDB" id="A0AAC9L9X0"/>
<dbReference type="Proteomes" id="UP000185511">
    <property type="component" value="Chromosome"/>
</dbReference>
<dbReference type="InterPro" id="IPR003754">
    <property type="entry name" value="4pyrrol_synth_uPrphyn_synth"/>
</dbReference>
<name>A0AAC9L9X0_9PSEU</name>
<dbReference type="PANTHER" id="PTHR40082">
    <property type="entry name" value="BLR5956 PROTEIN"/>
    <property type="match status" value="1"/>
</dbReference>
<dbReference type="GO" id="GO:0004852">
    <property type="term" value="F:uroporphyrinogen-III synthase activity"/>
    <property type="evidence" value="ECO:0007669"/>
    <property type="project" value="UniProtKB-EC"/>
</dbReference>
<feature type="domain" description="Tetrapyrrole biosynthesis uroporphyrinogen III synthase" evidence="1">
    <location>
        <begin position="41"/>
        <end position="281"/>
    </location>
</feature>
<evidence type="ECO:0000259" key="1">
    <source>
        <dbReference type="Pfam" id="PF02602"/>
    </source>
</evidence>
<evidence type="ECO:0000313" key="2">
    <source>
        <dbReference type="EMBL" id="APU13029.1"/>
    </source>
</evidence>
<dbReference type="PANTHER" id="PTHR40082:SF1">
    <property type="entry name" value="BLR5956 PROTEIN"/>
    <property type="match status" value="1"/>
</dbReference>
<keyword evidence="2" id="KW-0456">Lyase</keyword>
<dbReference type="Pfam" id="PF02602">
    <property type="entry name" value="HEM4"/>
    <property type="match status" value="1"/>
</dbReference>
<reference evidence="3" key="1">
    <citation type="submission" date="2016-06" db="EMBL/GenBank/DDBJ databases">
        <title>Complete genome sequence of Actinoalloteichus fjordicus DSM 46855 (=ADI127-17), type strain of the new species Actinoalloteichus fjordicus.</title>
        <authorList>
            <person name="Ruckert C."/>
            <person name="Nouioui I."/>
            <person name="Willmese J."/>
            <person name="van Wezel G."/>
            <person name="Klenk H.-P."/>
            <person name="Kalinowski J."/>
            <person name="Zotchev S.B."/>
        </authorList>
    </citation>
    <scope>NUCLEOTIDE SEQUENCE [LARGE SCALE GENOMIC DNA]</scope>
    <source>
        <strain evidence="3">ADI127-7</strain>
    </source>
</reference>
<gene>
    <name evidence="2" type="ORF">UA74_04750</name>
</gene>
<dbReference type="InterPro" id="IPR039793">
    <property type="entry name" value="UROS/Hem4"/>
</dbReference>
<dbReference type="EMBL" id="CP016076">
    <property type="protein sequence ID" value="APU13029.1"/>
    <property type="molecule type" value="Genomic_DNA"/>
</dbReference>
<dbReference type="CDD" id="cd06578">
    <property type="entry name" value="HemD"/>
    <property type="match status" value="1"/>
</dbReference>
<sequence>MIGIGVDGVSALSRCHPERVTEEQPLAGFRIGVTAQRRAAELVGLLERKGAEVRSGPAIHTIGLDDDPLLVEATTQVLAAPVDVVVAVTGVGFRGWIDHAQRQGVADRLLDHLRSAELLARGPKARGAMRGAGLPDPWTAPSETVAEVTDRLHEIGVAGRRVVVQIHGEPMPELLDALRAGGAEVLPVAVYRWSDPVDPAPLDALIAAAATGGLDAVTFTSAPAAANLLSRAARTGQEAAFRQAALDQLVLACVGPVTAAPLETAGLPCLMPDRARTGALVRTIVEELPRRRARRRS</sequence>
<dbReference type="Gene3D" id="3.40.50.10090">
    <property type="match status" value="2"/>
</dbReference>
<dbReference type="KEGG" id="acad:UA74_04750"/>
<proteinExistence type="predicted"/>
<dbReference type="EC" id="4.2.1.75" evidence="2"/>
<dbReference type="SUPFAM" id="SSF69618">
    <property type="entry name" value="HemD-like"/>
    <property type="match status" value="1"/>
</dbReference>
<accession>A0AAC9L9X0</accession>